<dbReference type="AlphaFoldDB" id="A0A0E9XLS6"/>
<accession>A0A0E9XLS6</accession>
<reference evidence="1" key="2">
    <citation type="journal article" date="2015" name="Fish Shellfish Immunol.">
        <title>Early steps in the European eel (Anguilla anguilla)-Vibrio vulnificus interaction in the gills: Role of the RtxA13 toxin.</title>
        <authorList>
            <person name="Callol A."/>
            <person name="Pajuelo D."/>
            <person name="Ebbesson L."/>
            <person name="Teles M."/>
            <person name="MacKenzie S."/>
            <person name="Amaro C."/>
        </authorList>
    </citation>
    <scope>NUCLEOTIDE SEQUENCE</scope>
</reference>
<reference evidence="1" key="1">
    <citation type="submission" date="2014-11" db="EMBL/GenBank/DDBJ databases">
        <authorList>
            <person name="Amaro Gonzalez C."/>
        </authorList>
    </citation>
    <scope>NUCLEOTIDE SEQUENCE</scope>
</reference>
<sequence length="147" mass="17090">MFHQNLYNICTFVLRNFTLGSCQFSPSFFFFSNLEQLTYCWTCVYIGQLNVCQWYINAITNIDKSNNKMKNRNCNNVPKNAEVWFQGGKAVKRQLYSAVRRCLDSGTIFVVLPLCNSTLDLKWTNEYGVKVQTVSIKGIYIHSHRSM</sequence>
<protein>
    <submittedName>
        <fullName evidence="1">Uncharacterized protein</fullName>
    </submittedName>
</protein>
<evidence type="ECO:0000313" key="1">
    <source>
        <dbReference type="EMBL" id="JAI03703.1"/>
    </source>
</evidence>
<name>A0A0E9XLS6_ANGAN</name>
<proteinExistence type="predicted"/>
<dbReference type="EMBL" id="GBXM01004875">
    <property type="protein sequence ID" value="JAI03703.1"/>
    <property type="molecule type" value="Transcribed_RNA"/>
</dbReference>
<organism evidence="1">
    <name type="scientific">Anguilla anguilla</name>
    <name type="common">European freshwater eel</name>
    <name type="synonym">Muraena anguilla</name>
    <dbReference type="NCBI Taxonomy" id="7936"/>
    <lineage>
        <taxon>Eukaryota</taxon>
        <taxon>Metazoa</taxon>
        <taxon>Chordata</taxon>
        <taxon>Craniata</taxon>
        <taxon>Vertebrata</taxon>
        <taxon>Euteleostomi</taxon>
        <taxon>Actinopterygii</taxon>
        <taxon>Neopterygii</taxon>
        <taxon>Teleostei</taxon>
        <taxon>Anguilliformes</taxon>
        <taxon>Anguillidae</taxon>
        <taxon>Anguilla</taxon>
    </lineage>
</organism>